<dbReference type="SMART" id="SM00849">
    <property type="entry name" value="Lactamase_B"/>
    <property type="match status" value="1"/>
</dbReference>
<evidence type="ECO:0000259" key="1">
    <source>
        <dbReference type="SMART" id="SM00849"/>
    </source>
</evidence>
<name>A0A2U2RK39_9MICO</name>
<keyword evidence="3" id="KW-1185">Reference proteome</keyword>
<keyword evidence="2" id="KW-0378">Hydrolase</keyword>
<dbReference type="PANTHER" id="PTHR36839:SF1">
    <property type="entry name" value="METALLO-BETA-LACTAMASE FAMILY PROTEIN (AFU_ORTHOLOGUE AFUA_5G12770)"/>
    <property type="match status" value="1"/>
</dbReference>
<dbReference type="EMBL" id="QFKX01000003">
    <property type="protein sequence ID" value="PWH06238.1"/>
    <property type="molecule type" value="Genomic_DNA"/>
</dbReference>
<dbReference type="Proteomes" id="UP000245590">
    <property type="component" value="Unassembled WGS sequence"/>
</dbReference>
<gene>
    <name evidence="2" type="ORF">DEO23_09960</name>
</gene>
<evidence type="ECO:0000313" key="3">
    <source>
        <dbReference type="Proteomes" id="UP000245590"/>
    </source>
</evidence>
<dbReference type="OrthoDB" id="2373347at2"/>
<comment type="caution">
    <text evidence="2">The sequence shown here is derived from an EMBL/GenBank/DDBJ whole genome shotgun (WGS) entry which is preliminary data.</text>
</comment>
<dbReference type="SUPFAM" id="SSF56281">
    <property type="entry name" value="Metallo-hydrolase/oxidoreductase"/>
    <property type="match status" value="1"/>
</dbReference>
<reference evidence="2 3" key="1">
    <citation type="submission" date="2018-05" db="EMBL/GenBank/DDBJ databases">
        <title>Brachybacterium sp. M1HQ-2T, whole genome shotgun sequence.</title>
        <authorList>
            <person name="Tuo L."/>
        </authorList>
    </citation>
    <scope>NUCLEOTIDE SEQUENCE [LARGE SCALE GENOMIC DNA]</scope>
    <source>
        <strain evidence="2 3">M1HQ-2</strain>
    </source>
</reference>
<accession>A0A2U2RK39</accession>
<protein>
    <submittedName>
        <fullName evidence="2">Hydrolase</fullName>
    </submittedName>
</protein>
<sequence length="280" mass="29539">MRLPDDVVQCATCGVEYDARRLPGACPICADERQYLPADGVQRWTRPLEHDEDIEVVELEEGLHALRCADGVGIGQEAKVLVVDAGAVMVDVPAAITEEAVQAVRALGPVRAIIPSHPHMFGLQSLWSRALGDVPVWIAREDAAWLGRTPENLRLWEGTQEVLPRVVAAQLGGHFPGSAVVHGEGADGAGVLLTGDTIAPNPDGRTVAFMRSYPNRIPLSGPVALRVAEGAAAFGFERLYGNFAGAILVDARASVLASAARHAAWASGEHDDLTGSAGLA</sequence>
<dbReference type="Gene3D" id="3.60.15.10">
    <property type="entry name" value="Ribonuclease Z/Hydroxyacylglutathione hydrolase-like"/>
    <property type="match status" value="1"/>
</dbReference>
<dbReference type="Pfam" id="PF00753">
    <property type="entry name" value="Lactamase_B"/>
    <property type="match status" value="1"/>
</dbReference>
<dbReference type="InterPro" id="IPR001279">
    <property type="entry name" value="Metallo-B-lactamas"/>
</dbReference>
<dbReference type="AlphaFoldDB" id="A0A2U2RK39"/>
<proteinExistence type="predicted"/>
<evidence type="ECO:0000313" key="2">
    <source>
        <dbReference type="EMBL" id="PWH06238.1"/>
    </source>
</evidence>
<dbReference type="PANTHER" id="PTHR36839">
    <property type="entry name" value="METALLO-BETA-LACTAMASE FAMILY PROTEIN (AFU_ORTHOLOGUE AFUA_5G12770)"/>
    <property type="match status" value="1"/>
</dbReference>
<organism evidence="2 3">
    <name type="scientific">Brachybacterium endophyticum</name>
    <dbReference type="NCBI Taxonomy" id="2182385"/>
    <lineage>
        <taxon>Bacteria</taxon>
        <taxon>Bacillati</taxon>
        <taxon>Actinomycetota</taxon>
        <taxon>Actinomycetes</taxon>
        <taxon>Micrococcales</taxon>
        <taxon>Dermabacteraceae</taxon>
        <taxon>Brachybacterium</taxon>
    </lineage>
</organism>
<dbReference type="InterPro" id="IPR036866">
    <property type="entry name" value="RibonucZ/Hydroxyglut_hydro"/>
</dbReference>
<dbReference type="GO" id="GO:0016787">
    <property type="term" value="F:hydrolase activity"/>
    <property type="evidence" value="ECO:0007669"/>
    <property type="project" value="UniProtKB-KW"/>
</dbReference>
<feature type="domain" description="Metallo-beta-lactamase" evidence="1">
    <location>
        <begin position="76"/>
        <end position="243"/>
    </location>
</feature>